<evidence type="ECO:0000313" key="4">
    <source>
        <dbReference type="Proteomes" id="UP001147746"/>
    </source>
</evidence>
<comment type="caution">
    <text evidence="3">The sequence shown here is derived from an EMBL/GenBank/DDBJ whole genome shotgun (WGS) entry which is preliminary data.</text>
</comment>
<sequence length="193" mass="21662">MSCLHELVHRQRPGPWQKFRAQPYVFLARMLYSWHKPIPAMPLTSPVAIVCISDTHNTQTGVPDGDILIHAGDLTQSGSFQELQDALDWLRALPHPIKIVIAGNHELLLDSAWDDSSGRAASGRAQLDWGDITYRKNENTESANADCRFDCRPRTDPEFHLRARQLMATSPTSSLESATKSTWRPDLHPPSLC</sequence>
<evidence type="ECO:0000256" key="1">
    <source>
        <dbReference type="SAM" id="MobiDB-lite"/>
    </source>
</evidence>
<feature type="region of interest" description="Disordered" evidence="1">
    <location>
        <begin position="168"/>
        <end position="193"/>
    </location>
</feature>
<evidence type="ECO:0000313" key="3">
    <source>
        <dbReference type="EMBL" id="KAJ5307318.1"/>
    </source>
</evidence>
<evidence type="ECO:0000259" key="2">
    <source>
        <dbReference type="Pfam" id="PF00149"/>
    </source>
</evidence>
<reference evidence="3" key="2">
    <citation type="journal article" date="2023" name="IMA Fungus">
        <title>Comparative genomic study of the Penicillium genus elucidates a diverse pangenome and 15 lateral gene transfer events.</title>
        <authorList>
            <person name="Petersen C."/>
            <person name="Sorensen T."/>
            <person name="Nielsen M.R."/>
            <person name="Sondergaard T.E."/>
            <person name="Sorensen J.L."/>
            <person name="Fitzpatrick D.A."/>
            <person name="Frisvad J.C."/>
            <person name="Nielsen K.L."/>
        </authorList>
    </citation>
    <scope>NUCLEOTIDE SEQUENCE</scope>
    <source>
        <strain evidence="3">IBT 21472</strain>
    </source>
</reference>
<dbReference type="InterPro" id="IPR051693">
    <property type="entry name" value="UPF0046_metallophosphoest"/>
</dbReference>
<dbReference type="CDD" id="cd07379">
    <property type="entry name" value="MPP_239FB"/>
    <property type="match status" value="1"/>
</dbReference>
<accession>A0A9W9PQV5</accession>
<name>A0A9W9PQV5_9EURO</name>
<dbReference type="InterPro" id="IPR004843">
    <property type="entry name" value="Calcineurin-like_PHP"/>
</dbReference>
<dbReference type="GO" id="GO:0016787">
    <property type="term" value="F:hydrolase activity"/>
    <property type="evidence" value="ECO:0007669"/>
    <property type="project" value="InterPro"/>
</dbReference>
<reference evidence="3" key="1">
    <citation type="submission" date="2022-12" db="EMBL/GenBank/DDBJ databases">
        <authorList>
            <person name="Petersen C."/>
        </authorList>
    </citation>
    <scope>NUCLEOTIDE SEQUENCE</scope>
    <source>
        <strain evidence="3">IBT 21472</strain>
    </source>
</reference>
<dbReference type="EMBL" id="JAPZBO010000008">
    <property type="protein sequence ID" value="KAJ5307318.1"/>
    <property type="molecule type" value="Genomic_DNA"/>
</dbReference>
<dbReference type="PANTHER" id="PTHR12905:SF0">
    <property type="entry name" value="CALCINEURIN-LIKE PHOSPHOESTERASE DOMAIN-CONTAINING PROTEIN"/>
    <property type="match status" value="1"/>
</dbReference>
<dbReference type="PANTHER" id="PTHR12905">
    <property type="entry name" value="METALLOPHOSPHOESTERASE"/>
    <property type="match status" value="1"/>
</dbReference>
<keyword evidence="4" id="KW-1185">Reference proteome</keyword>
<dbReference type="Gene3D" id="3.60.21.10">
    <property type="match status" value="1"/>
</dbReference>
<dbReference type="Pfam" id="PF00149">
    <property type="entry name" value="Metallophos"/>
    <property type="match status" value="1"/>
</dbReference>
<feature type="domain" description="Calcineurin-like phosphoesterase" evidence="2">
    <location>
        <begin position="63"/>
        <end position="113"/>
    </location>
</feature>
<dbReference type="InterPro" id="IPR029052">
    <property type="entry name" value="Metallo-depent_PP-like"/>
</dbReference>
<feature type="compositionally biased region" description="Polar residues" evidence="1">
    <location>
        <begin position="168"/>
        <end position="182"/>
    </location>
</feature>
<gene>
    <name evidence="3" type="ORF">N7476_007974</name>
</gene>
<dbReference type="Proteomes" id="UP001147746">
    <property type="component" value="Unassembled WGS sequence"/>
</dbReference>
<dbReference type="AlphaFoldDB" id="A0A9W9PQV5"/>
<dbReference type="SUPFAM" id="SSF56300">
    <property type="entry name" value="Metallo-dependent phosphatases"/>
    <property type="match status" value="1"/>
</dbReference>
<proteinExistence type="predicted"/>
<organism evidence="3 4">
    <name type="scientific">Penicillium atrosanguineum</name>
    <dbReference type="NCBI Taxonomy" id="1132637"/>
    <lineage>
        <taxon>Eukaryota</taxon>
        <taxon>Fungi</taxon>
        <taxon>Dikarya</taxon>
        <taxon>Ascomycota</taxon>
        <taxon>Pezizomycotina</taxon>
        <taxon>Eurotiomycetes</taxon>
        <taxon>Eurotiomycetidae</taxon>
        <taxon>Eurotiales</taxon>
        <taxon>Aspergillaceae</taxon>
        <taxon>Penicillium</taxon>
    </lineage>
</organism>
<protein>
    <recommendedName>
        <fullName evidence="2">Calcineurin-like phosphoesterase domain-containing protein</fullName>
    </recommendedName>
</protein>